<dbReference type="SUPFAM" id="SSF51126">
    <property type="entry name" value="Pectin lyase-like"/>
    <property type="match status" value="1"/>
</dbReference>
<accession>A0ABQ9XG14</accession>
<sequence>MRVIHLLPILLTISISAHQIPSPDLLSLYSLISQQENNDALNSIGTKSEIVLPNDRYHVSNYEITSTTMNLNGKQSTIFPSLTKNDEDFTEHSESNGSAYEKETTRNELFRISNSTIWMSELTFECGSAGSSIATICGSCVRIGGSRVISNSERTPLAIVGGDSGKSSSITIIACSHTSSCFPSLLPLTSLETSDSWTSHNQESSPLRTDMSVTGSEISVCDACLIGGSGALFDFCGLGQTVTDGSSMTTTLSSSLLLNTTSSSGSGIVGVDVDVNEGGSDFGSYWSVSQKMIGSCVSRCTNHLYGTGIRDLNLGGSVLCSNTSFSHCTTTEEHSHDHFTIQTNLTTANTIHLFSLCTFKGCTSFSEGGAIRYNRINGAELKIESCSFDSCSSLDGVGGAVYSYHITRQHSITIASSSFVQCSSTRNHGGSLCLDYLISLSISDCVFLDSKTTGYGGAVSLGSWDAEISNTGLSNCLFEKCATTSTSFGGGGALYFSNCYSFQLDSLQFRECGAGTGNGHDMHFNMRYPSVSTTTLPNCDSTSTLKENRIWPTTIAEDDVLPDPTETATIQSLIFRSTSSTTAEIVVTLDKTVTGSLLVFVSNSEGTARTEAEKAPNIGRVLLFSIDSSTIATCTTSIGETGLLQLPLEDYKIVNTFLPNHILSLRPDTHPTLTSAECALDESHTRALLNLEGFDLDDATFVLTLQNGKPLEAEFTENEATIDLGVIGESSGWIENQMFVIMSGKKKGDDSTVVSFSSPLYFTIPEAARLTNIEVSELNAAKTEVTLSFSSRLLKANQDYEITIDPKDGSDEVVMNLTTDSSGLLADETVKLYPSNENVEGWKNSIGYGKEYEVIGISAKIGGHKFLTHFSPIMLKMPIEPGDNKSKGELGSKWWIPVIICLSCAHLVFTQTSAHQQVE</sequence>
<evidence type="ECO:0000313" key="3">
    <source>
        <dbReference type="Proteomes" id="UP001281761"/>
    </source>
</evidence>
<dbReference type="Proteomes" id="UP001281761">
    <property type="component" value="Unassembled WGS sequence"/>
</dbReference>
<keyword evidence="3" id="KW-1185">Reference proteome</keyword>
<name>A0ABQ9XG14_9EUKA</name>
<proteinExistence type="predicted"/>
<organism evidence="2 3">
    <name type="scientific">Blattamonas nauphoetae</name>
    <dbReference type="NCBI Taxonomy" id="2049346"/>
    <lineage>
        <taxon>Eukaryota</taxon>
        <taxon>Metamonada</taxon>
        <taxon>Preaxostyla</taxon>
        <taxon>Oxymonadida</taxon>
        <taxon>Blattamonas</taxon>
    </lineage>
</organism>
<evidence type="ECO:0000256" key="1">
    <source>
        <dbReference type="SAM" id="SignalP"/>
    </source>
</evidence>
<feature type="signal peptide" evidence="1">
    <location>
        <begin position="1"/>
        <end position="19"/>
    </location>
</feature>
<feature type="chain" id="PRO_5045599683" description="Right handed beta helix domain-containing protein" evidence="1">
    <location>
        <begin position="20"/>
        <end position="919"/>
    </location>
</feature>
<dbReference type="InterPro" id="IPR011050">
    <property type="entry name" value="Pectin_lyase_fold/virulence"/>
</dbReference>
<keyword evidence="1" id="KW-0732">Signal</keyword>
<gene>
    <name evidence="2" type="ORF">BLNAU_14689</name>
</gene>
<evidence type="ECO:0000313" key="2">
    <source>
        <dbReference type="EMBL" id="KAK2950354.1"/>
    </source>
</evidence>
<evidence type="ECO:0008006" key="4">
    <source>
        <dbReference type="Google" id="ProtNLM"/>
    </source>
</evidence>
<dbReference type="EMBL" id="JARBJD010000137">
    <property type="protein sequence ID" value="KAK2950354.1"/>
    <property type="molecule type" value="Genomic_DNA"/>
</dbReference>
<protein>
    <recommendedName>
        <fullName evidence="4">Right handed beta helix domain-containing protein</fullName>
    </recommendedName>
</protein>
<comment type="caution">
    <text evidence="2">The sequence shown here is derived from an EMBL/GenBank/DDBJ whole genome shotgun (WGS) entry which is preliminary data.</text>
</comment>
<reference evidence="2 3" key="1">
    <citation type="journal article" date="2022" name="bioRxiv">
        <title>Genomics of Preaxostyla Flagellates Illuminates Evolutionary Transitions and the Path Towards Mitochondrial Loss.</title>
        <authorList>
            <person name="Novak L.V.F."/>
            <person name="Treitli S.C."/>
            <person name="Pyrih J."/>
            <person name="Halakuc P."/>
            <person name="Pipaliya S.V."/>
            <person name="Vacek V."/>
            <person name="Brzon O."/>
            <person name="Soukal P."/>
            <person name="Eme L."/>
            <person name="Dacks J.B."/>
            <person name="Karnkowska A."/>
            <person name="Elias M."/>
            <person name="Hampl V."/>
        </authorList>
    </citation>
    <scope>NUCLEOTIDE SEQUENCE [LARGE SCALE GENOMIC DNA]</scope>
    <source>
        <strain evidence="2">NAU3</strain>
        <tissue evidence="2">Gut</tissue>
    </source>
</reference>